<name>A0A2G1VN20_9FLAO</name>
<comment type="caution">
    <text evidence="1">The sequence shown here is derived from an EMBL/GenBank/DDBJ whole genome shotgun (WGS) entry which is preliminary data.</text>
</comment>
<dbReference type="Proteomes" id="UP000229433">
    <property type="component" value="Unassembled WGS sequence"/>
</dbReference>
<reference evidence="1 2" key="1">
    <citation type="submission" date="2017-08" db="EMBL/GenBank/DDBJ databases">
        <title>The whole genome shortgun sequences of strain Leeuwenhoekiella nanhaiensis G18 from the South China Sea.</title>
        <authorList>
            <person name="Liu Q."/>
        </authorList>
    </citation>
    <scope>NUCLEOTIDE SEQUENCE [LARGE SCALE GENOMIC DNA]</scope>
    <source>
        <strain evidence="1 2">G18</strain>
    </source>
</reference>
<protein>
    <submittedName>
        <fullName evidence="1">Uncharacterized protein</fullName>
    </submittedName>
</protein>
<proteinExistence type="predicted"/>
<dbReference type="OrthoDB" id="1453824at2"/>
<keyword evidence="2" id="KW-1185">Reference proteome</keyword>
<sequence length="82" mass="9552">MANVLKKIVVSNPLINFEMHAHAEMYDCIENDEEMAAFYHHLLDIADHYENQGIDRPLYRSMIYAMIAYSTDCNINAQMLLL</sequence>
<organism evidence="1 2">
    <name type="scientific">Leeuwenhoekiella nanhaiensis</name>
    <dbReference type="NCBI Taxonomy" id="1655491"/>
    <lineage>
        <taxon>Bacteria</taxon>
        <taxon>Pseudomonadati</taxon>
        <taxon>Bacteroidota</taxon>
        <taxon>Flavobacteriia</taxon>
        <taxon>Flavobacteriales</taxon>
        <taxon>Flavobacteriaceae</taxon>
        <taxon>Leeuwenhoekiella</taxon>
    </lineage>
</organism>
<evidence type="ECO:0000313" key="2">
    <source>
        <dbReference type="Proteomes" id="UP000229433"/>
    </source>
</evidence>
<dbReference type="RefSeq" id="WP_099647676.1">
    <property type="nucleotide sequence ID" value="NZ_KZ319306.1"/>
</dbReference>
<dbReference type="EMBL" id="NQXA01000026">
    <property type="protein sequence ID" value="PHQ27879.1"/>
    <property type="molecule type" value="Genomic_DNA"/>
</dbReference>
<dbReference type="AlphaFoldDB" id="A0A2G1VN20"/>
<evidence type="ECO:0000313" key="1">
    <source>
        <dbReference type="EMBL" id="PHQ27879.1"/>
    </source>
</evidence>
<accession>A0A2G1VN20</accession>
<gene>
    <name evidence="1" type="ORF">CJ305_17900</name>
</gene>